<dbReference type="AlphaFoldDB" id="A0A016TYH8"/>
<feature type="transmembrane region" description="Helical" evidence="5">
    <location>
        <begin position="89"/>
        <end position="112"/>
    </location>
</feature>
<evidence type="ECO:0000256" key="3">
    <source>
        <dbReference type="ARBA" id="ARBA00022989"/>
    </source>
</evidence>
<feature type="transmembrane region" description="Helical" evidence="5">
    <location>
        <begin position="162"/>
        <end position="186"/>
    </location>
</feature>
<dbReference type="Pfam" id="PF10320">
    <property type="entry name" value="7TM_GPCR_Srsx"/>
    <property type="match status" value="1"/>
</dbReference>
<evidence type="ECO:0000313" key="7">
    <source>
        <dbReference type="EMBL" id="EYC07652.1"/>
    </source>
</evidence>
<feature type="domain" description="G-protein coupled receptors family 1 profile" evidence="6">
    <location>
        <begin position="1"/>
        <end position="183"/>
    </location>
</feature>
<evidence type="ECO:0000256" key="1">
    <source>
        <dbReference type="ARBA" id="ARBA00004370"/>
    </source>
</evidence>
<evidence type="ECO:0000256" key="5">
    <source>
        <dbReference type="SAM" id="Phobius"/>
    </source>
</evidence>
<feature type="transmembrane region" description="Helical" evidence="5">
    <location>
        <begin position="45"/>
        <end position="69"/>
    </location>
</feature>
<organism evidence="7 8">
    <name type="scientific">Ancylostoma ceylanicum</name>
    <dbReference type="NCBI Taxonomy" id="53326"/>
    <lineage>
        <taxon>Eukaryota</taxon>
        <taxon>Metazoa</taxon>
        <taxon>Ecdysozoa</taxon>
        <taxon>Nematoda</taxon>
        <taxon>Chromadorea</taxon>
        <taxon>Rhabditida</taxon>
        <taxon>Rhabditina</taxon>
        <taxon>Rhabditomorpha</taxon>
        <taxon>Strongyloidea</taxon>
        <taxon>Ancylostomatidae</taxon>
        <taxon>Ancylostomatinae</taxon>
        <taxon>Ancylostoma</taxon>
    </lineage>
</organism>
<comment type="caution">
    <text evidence="7">The sequence shown here is derived from an EMBL/GenBank/DDBJ whole genome shotgun (WGS) entry which is preliminary data.</text>
</comment>
<dbReference type="InterPro" id="IPR017452">
    <property type="entry name" value="GPCR_Rhodpsn_7TM"/>
</dbReference>
<keyword evidence="8" id="KW-1185">Reference proteome</keyword>
<dbReference type="Proteomes" id="UP000024635">
    <property type="component" value="Unassembled WGS sequence"/>
</dbReference>
<evidence type="ECO:0000259" key="6">
    <source>
        <dbReference type="PROSITE" id="PS50262"/>
    </source>
</evidence>
<gene>
    <name evidence="7" type="primary">Acey_s0069.g332</name>
    <name evidence="7" type="ORF">Y032_0069g332</name>
</gene>
<sequence length="241" mass="26796">MYGFDYIRVSSSVMAPLAEIAIALDRFICIVFPVRYSYNAVNRQLFFAAGVILSTVTVLLVGCILSYSSRNNGYVFFLCGREASFGKSFTNFACLLVVFGYLAAFLICLGAYAALITRHKATSKQNLSKVKLIMVISFISFLLISVPNITFVLDKLFLTASFALKTATFVSSTIAYSLNVVVYVTLSRVFRQHIIQLLSCKNSKVFSLLNTKSRSLEKKEVRKRVTRRKLGKLGAVLPIPS</sequence>
<dbReference type="EMBL" id="JARK01001405">
    <property type="protein sequence ID" value="EYC07652.1"/>
    <property type="molecule type" value="Genomic_DNA"/>
</dbReference>
<evidence type="ECO:0000313" key="8">
    <source>
        <dbReference type="Proteomes" id="UP000024635"/>
    </source>
</evidence>
<proteinExistence type="predicted"/>
<keyword evidence="3 5" id="KW-1133">Transmembrane helix</keyword>
<dbReference type="InterPro" id="IPR019424">
    <property type="entry name" value="7TM_GPCR_Srsx"/>
</dbReference>
<dbReference type="PROSITE" id="PS50262">
    <property type="entry name" value="G_PROTEIN_RECEP_F1_2"/>
    <property type="match status" value="1"/>
</dbReference>
<accession>A0A016TYH8</accession>
<feature type="transmembrane region" description="Helical" evidence="5">
    <location>
        <begin position="132"/>
        <end position="150"/>
    </location>
</feature>
<evidence type="ECO:0000256" key="2">
    <source>
        <dbReference type="ARBA" id="ARBA00022692"/>
    </source>
</evidence>
<reference evidence="8" key="1">
    <citation type="journal article" date="2015" name="Nat. Genet.">
        <title>The genome and transcriptome of the zoonotic hookworm Ancylostoma ceylanicum identify infection-specific gene families.</title>
        <authorList>
            <person name="Schwarz E.M."/>
            <person name="Hu Y."/>
            <person name="Antoshechkin I."/>
            <person name="Miller M.M."/>
            <person name="Sternberg P.W."/>
            <person name="Aroian R.V."/>
        </authorList>
    </citation>
    <scope>NUCLEOTIDE SEQUENCE</scope>
    <source>
        <strain evidence="8">HY135</strain>
    </source>
</reference>
<dbReference type="PANTHER" id="PTHR23360:SF29">
    <property type="entry name" value="G_PROTEIN_RECEP_F1_2 DOMAIN-CONTAINING PROTEIN"/>
    <property type="match status" value="1"/>
</dbReference>
<dbReference type="SUPFAM" id="SSF81321">
    <property type="entry name" value="Family A G protein-coupled receptor-like"/>
    <property type="match status" value="1"/>
</dbReference>
<comment type="subcellular location">
    <subcellularLocation>
        <location evidence="1">Membrane</location>
    </subcellularLocation>
</comment>
<evidence type="ECO:0000256" key="4">
    <source>
        <dbReference type="ARBA" id="ARBA00023136"/>
    </source>
</evidence>
<dbReference type="OrthoDB" id="5876466at2759"/>
<protein>
    <recommendedName>
        <fullName evidence="6">G-protein coupled receptors family 1 profile domain-containing protein</fullName>
    </recommendedName>
</protein>
<name>A0A016TYH8_9BILA</name>
<dbReference type="InterPro" id="IPR047130">
    <property type="entry name" value="7TM_GPCR_Srsx_nematod"/>
</dbReference>
<keyword evidence="2 5" id="KW-0812">Transmembrane</keyword>
<keyword evidence="4 5" id="KW-0472">Membrane</keyword>
<dbReference type="PANTHER" id="PTHR23360">
    <property type="entry name" value="G-PROTEIN COUPLED RECEPTORS FAMILY 1 PROFILE DOMAIN-CONTAINING PROTEIN-RELATED"/>
    <property type="match status" value="1"/>
</dbReference>
<dbReference type="Gene3D" id="1.20.1070.10">
    <property type="entry name" value="Rhodopsin 7-helix transmembrane proteins"/>
    <property type="match status" value="1"/>
</dbReference>
<dbReference type="GO" id="GO:0016020">
    <property type="term" value="C:membrane"/>
    <property type="evidence" value="ECO:0007669"/>
    <property type="project" value="UniProtKB-SubCell"/>
</dbReference>